<dbReference type="RefSeq" id="WP_305009144.1">
    <property type="nucleotide sequence ID" value="NZ_JAUQSY010000024.1"/>
</dbReference>
<dbReference type="Proteomes" id="UP001176429">
    <property type="component" value="Unassembled WGS sequence"/>
</dbReference>
<protein>
    <submittedName>
        <fullName evidence="1">TIGR02117 family protein</fullName>
    </submittedName>
</protein>
<keyword evidence="2" id="KW-1185">Reference proteome</keyword>
<comment type="caution">
    <text evidence="1">The sequence shown here is derived from an EMBL/GenBank/DDBJ whole genome shotgun (WGS) entry which is preliminary data.</text>
</comment>
<dbReference type="NCBIfam" id="TIGR02117">
    <property type="entry name" value="chp_urease_rgn"/>
    <property type="match status" value="1"/>
</dbReference>
<evidence type="ECO:0000313" key="2">
    <source>
        <dbReference type="Proteomes" id="UP001176429"/>
    </source>
</evidence>
<accession>A0ABT9BIU0</accession>
<name>A0ABT9BIU0_9BACT</name>
<dbReference type="Pfam" id="PF09601">
    <property type="entry name" value="DUF2459"/>
    <property type="match status" value="1"/>
</dbReference>
<sequence length="226" mass="24863">MNRLKKSLRIGLLAGFVLALALLLGTCVPVNRAFRPAPAGIPVFVVSNGFHTDIVLPLREPRTGTDWLTWLENPAWARQFSAYQYVAMGWGNAGFYMASYGGHLPGAGTVLRALVPGPTLMHIDFYPAAPRPGPRAVALRVSEAQYRQLLNYVQASFERDSTGRLMPIPQAGYTPEDFFLQAKGKYHAFRTCNDWTNQGLKQAGIRAAWKAPLAGSVIYQVRKGGE</sequence>
<organism evidence="1 2">
    <name type="scientific">Hymenobacter aranciens</name>
    <dbReference type="NCBI Taxonomy" id="3063996"/>
    <lineage>
        <taxon>Bacteria</taxon>
        <taxon>Pseudomonadati</taxon>
        <taxon>Bacteroidota</taxon>
        <taxon>Cytophagia</taxon>
        <taxon>Cytophagales</taxon>
        <taxon>Hymenobacteraceae</taxon>
        <taxon>Hymenobacter</taxon>
    </lineage>
</organism>
<dbReference type="InterPro" id="IPR011727">
    <property type="entry name" value="CHP02117"/>
</dbReference>
<dbReference type="EMBL" id="JAUQSY010000024">
    <property type="protein sequence ID" value="MDO7877690.1"/>
    <property type="molecule type" value="Genomic_DNA"/>
</dbReference>
<gene>
    <name evidence="1" type="ORF">Q5H93_23340</name>
</gene>
<proteinExistence type="predicted"/>
<reference evidence="1" key="1">
    <citation type="submission" date="2023-07" db="EMBL/GenBank/DDBJ databases">
        <authorList>
            <person name="Kim M.K."/>
        </authorList>
    </citation>
    <scope>NUCLEOTIDE SEQUENCE</scope>
    <source>
        <strain evidence="1">ASUV-10-1</strain>
    </source>
</reference>
<evidence type="ECO:0000313" key="1">
    <source>
        <dbReference type="EMBL" id="MDO7877690.1"/>
    </source>
</evidence>